<feature type="region of interest" description="Disordered" evidence="1">
    <location>
        <begin position="177"/>
        <end position="249"/>
    </location>
</feature>
<feature type="region of interest" description="Disordered" evidence="1">
    <location>
        <begin position="19"/>
        <end position="74"/>
    </location>
</feature>
<protein>
    <submittedName>
        <fullName evidence="2">Uncharacterized protein</fullName>
    </submittedName>
</protein>
<proteinExistence type="predicted"/>
<dbReference type="Proteomes" id="UP000039865">
    <property type="component" value="Unassembled WGS sequence"/>
</dbReference>
<dbReference type="AlphaFoldDB" id="A0A077ZV18"/>
<feature type="compositionally biased region" description="Low complexity" evidence="1">
    <location>
        <begin position="31"/>
        <end position="74"/>
    </location>
</feature>
<dbReference type="InParanoid" id="A0A077ZV18"/>
<reference evidence="2 3" key="1">
    <citation type="submission" date="2014-06" db="EMBL/GenBank/DDBJ databases">
        <authorList>
            <person name="Swart Estienne"/>
        </authorList>
    </citation>
    <scope>NUCLEOTIDE SEQUENCE [LARGE SCALE GENOMIC DNA]</scope>
    <source>
        <strain evidence="2 3">130c</strain>
    </source>
</reference>
<keyword evidence="3" id="KW-1185">Reference proteome</keyword>
<feature type="compositionally biased region" description="Low complexity" evidence="1">
    <location>
        <begin position="235"/>
        <end position="249"/>
    </location>
</feature>
<name>A0A077ZV18_STYLE</name>
<accession>A0A077ZV18</accession>
<dbReference type="EMBL" id="CCKQ01002352">
    <property type="protein sequence ID" value="CDW73444.1"/>
    <property type="molecule type" value="Genomic_DNA"/>
</dbReference>
<dbReference type="OrthoDB" id="313416at2759"/>
<gene>
    <name evidence="2" type="primary">Contig5685.g257</name>
    <name evidence="2" type="ORF">STYLEM_2421</name>
</gene>
<organism evidence="2 3">
    <name type="scientific">Stylonychia lemnae</name>
    <name type="common">Ciliate</name>
    <dbReference type="NCBI Taxonomy" id="5949"/>
    <lineage>
        <taxon>Eukaryota</taxon>
        <taxon>Sar</taxon>
        <taxon>Alveolata</taxon>
        <taxon>Ciliophora</taxon>
        <taxon>Intramacronucleata</taxon>
        <taxon>Spirotrichea</taxon>
        <taxon>Stichotrichia</taxon>
        <taxon>Sporadotrichida</taxon>
        <taxon>Oxytrichidae</taxon>
        <taxon>Stylonychinae</taxon>
        <taxon>Stylonychia</taxon>
    </lineage>
</organism>
<evidence type="ECO:0000256" key="1">
    <source>
        <dbReference type="SAM" id="MobiDB-lite"/>
    </source>
</evidence>
<sequence>MKHEWDYVSGGKTSVKIHNAPGWDYSQDKVQNNLQGNKNNSNNQNYQSSYQRMNNNENQYGGAQQNNTYNNYAAGAPRGQENPLMMQQMNQQQAAVPRMQDDRSSVKIHNPPGGRSNFQIGGYGGNEDLSFKQPAVQNIQPNNQYQSFQQEFGQILPQYQPKTEIFGNNIYNAPQQMASNSGNMYSGNPKPINQNQNDYRQGISSGQYQRSSDLIGGGGSGGSTPNFDPYNPSRQSYQQKPIQQQIPPNQMPLFGQRVISGNNCGPTTEKSSVKLHAPPGGKTSIQLF</sequence>
<feature type="region of interest" description="Disordered" evidence="1">
    <location>
        <begin position="263"/>
        <end position="288"/>
    </location>
</feature>
<evidence type="ECO:0000313" key="3">
    <source>
        <dbReference type="Proteomes" id="UP000039865"/>
    </source>
</evidence>
<evidence type="ECO:0000313" key="2">
    <source>
        <dbReference type="EMBL" id="CDW73444.1"/>
    </source>
</evidence>
<feature type="compositionally biased region" description="Polar residues" evidence="1">
    <location>
        <begin position="177"/>
        <end position="212"/>
    </location>
</feature>